<name>A0A1W2DKE9_9BACT</name>
<accession>A0A1W2DKE9</accession>
<dbReference type="AlphaFoldDB" id="A0A1W2DKE9"/>
<keyword evidence="4" id="KW-0804">Transcription</keyword>
<dbReference type="SUPFAM" id="SSF46689">
    <property type="entry name" value="Homeodomain-like"/>
    <property type="match status" value="2"/>
</dbReference>
<dbReference type="SMART" id="SM00342">
    <property type="entry name" value="HTH_ARAC"/>
    <property type="match status" value="1"/>
</dbReference>
<dbReference type="Gene3D" id="1.10.10.60">
    <property type="entry name" value="Homeodomain-like"/>
    <property type="match status" value="2"/>
</dbReference>
<dbReference type="SUPFAM" id="SSF51215">
    <property type="entry name" value="Regulatory protein AraC"/>
    <property type="match status" value="1"/>
</dbReference>
<keyword evidence="7" id="KW-1185">Reference proteome</keyword>
<dbReference type="PANTHER" id="PTHR46796:SF2">
    <property type="entry name" value="TRANSCRIPTIONAL REGULATORY PROTEIN"/>
    <property type="match status" value="1"/>
</dbReference>
<dbReference type="STRING" id="1121400.SAMN02746065_11862"/>
<organism evidence="6 7">
    <name type="scientific">Desulfocicer vacuolatum DSM 3385</name>
    <dbReference type="NCBI Taxonomy" id="1121400"/>
    <lineage>
        <taxon>Bacteria</taxon>
        <taxon>Pseudomonadati</taxon>
        <taxon>Thermodesulfobacteriota</taxon>
        <taxon>Desulfobacteria</taxon>
        <taxon>Desulfobacterales</taxon>
        <taxon>Desulfobacteraceae</taxon>
        <taxon>Desulfocicer</taxon>
    </lineage>
</organism>
<protein>
    <submittedName>
        <fullName evidence="6">Transcriptional regulator, AraC family</fullName>
    </submittedName>
</protein>
<evidence type="ECO:0000256" key="3">
    <source>
        <dbReference type="ARBA" id="ARBA00023159"/>
    </source>
</evidence>
<dbReference type="InterPro" id="IPR018060">
    <property type="entry name" value="HTH_AraC"/>
</dbReference>
<proteinExistence type="predicted"/>
<dbReference type="InterPro" id="IPR018062">
    <property type="entry name" value="HTH_AraC-typ_CS"/>
</dbReference>
<reference evidence="6 7" key="1">
    <citation type="submission" date="2017-04" db="EMBL/GenBank/DDBJ databases">
        <authorList>
            <person name="Afonso C.L."/>
            <person name="Miller P.J."/>
            <person name="Scott M.A."/>
            <person name="Spackman E."/>
            <person name="Goraichik I."/>
            <person name="Dimitrov K.M."/>
            <person name="Suarez D.L."/>
            <person name="Swayne D.E."/>
        </authorList>
    </citation>
    <scope>NUCLEOTIDE SEQUENCE [LARGE SCALE GENOMIC DNA]</scope>
    <source>
        <strain evidence="6 7">DSM 3385</strain>
    </source>
</reference>
<dbReference type="Pfam" id="PF02311">
    <property type="entry name" value="AraC_binding"/>
    <property type="match status" value="1"/>
</dbReference>
<dbReference type="InterPro" id="IPR009057">
    <property type="entry name" value="Homeodomain-like_sf"/>
</dbReference>
<sequence>MGIIYKNKPMSQVEILCCTDAFEFKPHIHDRYVVWLNTGCGEHFSVKGESDILQPGSISIFEPGRVHSNYACSNSRRCLRSFYIHPEFFHGLAVENGKRERENYFSHTTLKDPLLWKQLAQLHEQMLKISRNLAMDTDFFNVFGLLLGRHGNVGSLETTGDTCDKRIKQVIAYYHDNLDRDIRLKDLASQVGCTEFHLIRLFKDHKGLSPHAFLVQLRLEHARMLLEQGLDISMVALDSGFSDQSHLTRRFKSRYGITPHKYKIACGY</sequence>
<keyword evidence="1" id="KW-0805">Transcription regulation</keyword>
<dbReference type="GO" id="GO:0003700">
    <property type="term" value="F:DNA-binding transcription factor activity"/>
    <property type="evidence" value="ECO:0007669"/>
    <property type="project" value="InterPro"/>
</dbReference>
<evidence type="ECO:0000313" key="7">
    <source>
        <dbReference type="Proteomes" id="UP000192418"/>
    </source>
</evidence>
<feature type="domain" description="HTH araC/xylS-type" evidence="5">
    <location>
        <begin position="168"/>
        <end position="265"/>
    </location>
</feature>
<evidence type="ECO:0000256" key="4">
    <source>
        <dbReference type="ARBA" id="ARBA00023163"/>
    </source>
</evidence>
<dbReference type="PANTHER" id="PTHR46796">
    <property type="entry name" value="HTH-TYPE TRANSCRIPTIONAL ACTIVATOR RHAS-RELATED"/>
    <property type="match status" value="1"/>
</dbReference>
<dbReference type="GO" id="GO:0043565">
    <property type="term" value="F:sequence-specific DNA binding"/>
    <property type="evidence" value="ECO:0007669"/>
    <property type="project" value="InterPro"/>
</dbReference>
<dbReference type="InterPro" id="IPR003313">
    <property type="entry name" value="AraC-bd"/>
</dbReference>
<dbReference type="EMBL" id="FWXY01000018">
    <property type="protein sequence ID" value="SMC97990.1"/>
    <property type="molecule type" value="Genomic_DNA"/>
</dbReference>
<dbReference type="InterPro" id="IPR037923">
    <property type="entry name" value="HTH-like"/>
</dbReference>
<dbReference type="PROSITE" id="PS00041">
    <property type="entry name" value="HTH_ARAC_FAMILY_1"/>
    <property type="match status" value="1"/>
</dbReference>
<evidence type="ECO:0000313" key="6">
    <source>
        <dbReference type="EMBL" id="SMC97990.1"/>
    </source>
</evidence>
<keyword evidence="2" id="KW-0238">DNA-binding</keyword>
<dbReference type="InterPro" id="IPR050204">
    <property type="entry name" value="AraC_XylS_family_regulators"/>
</dbReference>
<dbReference type="Pfam" id="PF12833">
    <property type="entry name" value="HTH_18"/>
    <property type="match status" value="1"/>
</dbReference>
<dbReference type="Proteomes" id="UP000192418">
    <property type="component" value="Unassembled WGS sequence"/>
</dbReference>
<evidence type="ECO:0000256" key="2">
    <source>
        <dbReference type="ARBA" id="ARBA00023125"/>
    </source>
</evidence>
<gene>
    <name evidence="6" type="ORF">SAMN02746065_11862</name>
</gene>
<evidence type="ECO:0000256" key="1">
    <source>
        <dbReference type="ARBA" id="ARBA00023015"/>
    </source>
</evidence>
<dbReference type="PROSITE" id="PS01124">
    <property type="entry name" value="HTH_ARAC_FAMILY_2"/>
    <property type="match status" value="1"/>
</dbReference>
<keyword evidence="3" id="KW-0010">Activator</keyword>
<evidence type="ECO:0000259" key="5">
    <source>
        <dbReference type="PROSITE" id="PS01124"/>
    </source>
</evidence>